<name>A0A366E5V3_9HYPH</name>
<dbReference type="PANTHER" id="PTHR35813">
    <property type="entry name" value="INNER MEMBRANE PROTEIN YBAN"/>
    <property type="match status" value="1"/>
</dbReference>
<evidence type="ECO:0000313" key="4">
    <source>
        <dbReference type="Proteomes" id="UP000252893"/>
    </source>
</evidence>
<sequence>MSLPSSDDTQIKPEPNPADMQHHAQEAVTGDTPVVLSGPQRFLYLCLGFLMLALGIIGAILPVMPTTIFIILAAWFFARSSPKLEKRILAHPQFGPLVIKWRDRGAIPRRAKKFACGGMMIGYAIFLWSAQPGLYLGLGVALFMLACAYYVVSRPEE</sequence>
<organism evidence="3 4">
    <name type="scientific">Pseudochrobactrum asaccharolyticum</name>
    <dbReference type="NCBI Taxonomy" id="354351"/>
    <lineage>
        <taxon>Bacteria</taxon>
        <taxon>Pseudomonadati</taxon>
        <taxon>Pseudomonadota</taxon>
        <taxon>Alphaproteobacteria</taxon>
        <taxon>Hyphomicrobiales</taxon>
        <taxon>Brucellaceae</taxon>
        <taxon>Pseudochrobactrum</taxon>
    </lineage>
</organism>
<evidence type="ECO:0000256" key="2">
    <source>
        <dbReference type="SAM" id="Phobius"/>
    </source>
</evidence>
<evidence type="ECO:0000256" key="1">
    <source>
        <dbReference type="SAM" id="MobiDB-lite"/>
    </source>
</evidence>
<dbReference type="EMBL" id="QNRH01000002">
    <property type="protein sequence ID" value="RBO97766.1"/>
    <property type="molecule type" value="Genomic_DNA"/>
</dbReference>
<proteinExistence type="predicted"/>
<feature type="transmembrane region" description="Helical" evidence="2">
    <location>
        <begin position="49"/>
        <end position="78"/>
    </location>
</feature>
<protein>
    <recommendedName>
        <fullName evidence="5">DUF454 domain-containing protein</fullName>
    </recommendedName>
</protein>
<feature type="transmembrane region" description="Helical" evidence="2">
    <location>
        <begin position="134"/>
        <end position="152"/>
    </location>
</feature>
<gene>
    <name evidence="3" type="ORF">DFR47_102555</name>
</gene>
<comment type="caution">
    <text evidence="3">The sequence shown here is derived from an EMBL/GenBank/DDBJ whole genome shotgun (WGS) entry which is preliminary data.</text>
</comment>
<keyword evidence="2" id="KW-0472">Membrane</keyword>
<dbReference type="InterPro" id="IPR007401">
    <property type="entry name" value="DUF454"/>
</dbReference>
<accession>A0A366E5V3</accession>
<dbReference type="AlphaFoldDB" id="A0A366E5V3"/>
<feature type="region of interest" description="Disordered" evidence="1">
    <location>
        <begin position="1"/>
        <end position="24"/>
    </location>
</feature>
<dbReference type="Proteomes" id="UP000252893">
    <property type="component" value="Unassembled WGS sequence"/>
</dbReference>
<evidence type="ECO:0008006" key="5">
    <source>
        <dbReference type="Google" id="ProtNLM"/>
    </source>
</evidence>
<evidence type="ECO:0000313" key="3">
    <source>
        <dbReference type="EMBL" id="RBO97766.1"/>
    </source>
</evidence>
<dbReference type="GO" id="GO:0005886">
    <property type="term" value="C:plasma membrane"/>
    <property type="evidence" value="ECO:0007669"/>
    <property type="project" value="TreeGrafter"/>
</dbReference>
<keyword evidence="4" id="KW-1185">Reference proteome</keyword>
<keyword evidence="2" id="KW-1133">Transmembrane helix</keyword>
<reference evidence="3 4" key="1">
    <citation type="submission" date="2018-06" db="EMBL/GenBank/DDBJ databases">
        <title>Genomic Encyclopedia of Type Strains, Phase IV (KMG-IV): sequencing the most valuable type-strain genomes for metagenomic binning, comparative biology and taxonomic classification.</title>
        <authorList>
            <person name="Goeker M."/>
        </authorList>
    </citation>
    <scope>NUCLEOTIDE SEQUENCE [LARGE SCALE GENOMIC DNA]</scope>
    <source>
        <strain evidence="3 4">DSM 25619</strain>
    </source>
</reference>
<dbReference type="Pfam" id="PF04304">
    <property type="entry name" value="DUF454"/>
    <property type="match status" value="1"/>
</dbReference>
<dbReference type="PANTHER" id="PTHR35813:SF1">
    <property type="entry name" value="INNER MEMBRANE PROTEIN YBAN"/>
    <property type="match status" value="1"/>
</dbReference>
<feature type="transmembrane region" description="Helical" evidence="2">
    <location>
        <begin position="111"/>
        <end position="128"/>
    </location>
</feature>
<keyword evidence="2" id="KW-0812">Transmembrane</keyword>